<comment type="caution">
    <text evidence="1">The sequence shown here is derived from an EMBL/GenBank/DDBJ whole genome shotgun (WGS) entry which is preliminary data.</text>
</comment>
<dbReference type="Proteomes" id="UP000660708">
    <property type="component" value="Unassembled WGS sequence"/>
</dbReference>
<gene>
    <name evidence="1" type="ORF">PPEP_b1071</name>
</gene>
<organism evidence="1 2">
    <name type="scientific">Pseudoalteromonas peptidolytica F12-50-A1</name>
    <dbReference type="NCBI Taxonomy" id="1315280"/>
    <lineage>
        <taxon>Bacteria</taxon>
        <taxon>Pseudomonadati</taxon>
        <taxon>Pseudomonadota</taxon>
        <taxon>Gammaproteobacteria</taxon>
        <taxon>Alteromonadales</taxon>
        <taxon>Pseudoalteromonadaceae</taxon>
        <taxon>Pseudoalteromonas</taxon>
    </lineage>
</organism>
<evidence type="ECO:0000313" key="1">
    <source>
        <dbReference type="EMBL" id="MBE0349142.1"/>
    </source>
</evidence>
<accession>A0A8I0T739</accession>
<dbReference type="InterPro" id="IPR012347">
    <property type="entry name" value="Ferritin-like"/>
</dbReference>
<proteinExistence type="predicted"/>
<dbReference type="EMBL" id="AQHF01000034">
    <property type="protein sequence ID" value="MBE0349142.1"/>
    <property type="molecule type" value="Genomic_DNA"/>
</dbReference>
<evidence type="ECO:0000313" key="2">
    <source>
        <dbReference type="Proteomes" id="UP000660708"/>
    </source>
</evidence>
<dbReference type="AlphaFoldDB" id="A0A8I0T739"/>
<name>A0A8I0T739_9GAMM</name>
<protein>
    <submittedName>
        <fullName evidence="1">Uncharacterized protein</fullName>
    </submittedName>
</protein>
<keyword evidence="2" id="KW-1185">Reference proteome</keyword>
<dbReference type="Gene3D" id="1.20.1260.10">
    <property type="match status" value="1"/>
</dbReference>
<sequence length="125" mass="13685">MNVQNKTDQSVVEVKEEIDAGAMLSNAQKQQIKARDSQYKAADLSCLRAIAQAAINVELFTIPLYMTGLYSIQGTHQIADPSDLYPGRYWPGLSPTAGYIPEQETGTTLNAISTPIVNDRAELIK</sequence>
<dbReference type="RefSeq" id="WP_225740836.1">
    <property type="nucleotide sequence ID" value="NZ_AQHF01000034.1"/>
</dbReference>
<reference evidence="1 2" key="1">
    <citation type="submission" date="2015-06" db="EMBL/GenBank/DDBJ databases">
        <title>Genome sequence of Pseudoalteromonas peptidolytica.</title>
        <authorList>
            <person name="Xie B.-B."/>
            <person name="Rong J.-C."/>
            <person name="Qin Q.-L."/>
            <person name="Zhang Y.-Z."/>
        </authorList>
    </citation>
    <scope>NUCLEOTIDE SEQUENCE [LARGE SCALE GENOMIC DNA]</scope>
    <source>
        <strain evidence="1 2">F12-50-A1</strain>
    </source>
</reference>